<evidence type="ECO:0000256" key="19">
    <source>
        <dbReference type="ARBA" id="ARBA00048914"/>
    </source>
</evidence>
<keyword evidence="17 20" id="KW-0961">Cell wall biogenesis/degradation</keyword>
<evidence type="ECO:0000256" key="10">
    <source>
        <dbReference type="ARBA" id="ARBA00022630"/>
    </source>
</evidence>
<evidence type="ECO:0000256" key="4">
    <source>
        <dbReference type="ARBA" id="ARBA00004752"/>
    </source>
</evidence>
<dbReference type="Pfam" id="PF02873">
    <property type="entry name" value="MurB_C"/>
    <property type="match status" value="1"/>
</dbReference>
<dbReference type="Pfam" id="PF01565">
    <property type="entry name" value="FAD_binding_4"/>
    <property type="match status" value="1"/>
</dbReference>
<dbReference type="Gene3D" id="3.30.43.10">
    <property type="entry name" value="Uridine Diphospho-n-acetylenolpyruvylglucosamine Reductase, domain 2"/>
    <property type="match status" value="1"/>
</dbReference>
<dbReference type="GO" id="GO:0071555">
    <property type="term" value="P:cell wall organization"/>
    <property type="evidence" value="ECO:0007669"/>
    <property type="project" value="UniProtKB-KW"/>
</dbReference>
<dbReference type="EMBL" id="CP035033">
    <property type="protein sequence ID" value="QAB15451.1"/>
    <property type="molecule type" value="Genomic_DNA"/>
</dbReference>
<dbReference type="Proteomes" id="UP000285478">
    <property type="component" value="Chromosome"/>
</dbReference>
<dbReference type="Gene3D" id="3.90.78.10">
    <property type="entry name" value="UDP-N-acetylenolpyruvoylglucosamine reductase, C-terminal domain"/>
    <property type="match status" value="1"/>
</dbReference>
<dbReference type="InterPro" id="IPR006094">
    <property type="entry name" value="Oxid_FAD_bind_N"/>
</dbReference>
<dbReference type="InterPro" id="IPR011601">
    <property type="entry name" value="MurB_C"/>
</dbReference>
<dbReference type="NCBIfam" id="NF010478">
    <property type="entry name" value="PRK13903.1"/>
    <property type="match status" value="1"/>
</dbReference>
<protein>
    <recommendedName>
        <fullName evidence="7 20">UDP-N-acetylenolpyruvoylglucosamine reductase</fullName>
        <ecNumber evidence="6 20">1.3.1.98</ecNumber>
    </recommendedName>
    <alternativeName>
        <fullName evidence="18 20">UDP-N-acetylmuramate dehydrogenase</fullName>
    </alternativeName>
</protein>
<dbReference type="HAMAP" id="MF_00037">
    <property type="entry name" value="MurB"/>
    <property type="match status" value="1"/>
</dbReference>
<evidence type="ECO:0000256" key="3">
    <source>
        <dbReference type="ARBA" id="ARBA00004496"/>
    </source>
</evidence>
<dbReference type="SUPFAM" id="SSF56194">
    <property type="entry name" value="Uridine diphospho-N-Acetylenolpyruvylglucosamine reductase, MurB, C-terminal domain"/>
    <property type="match status" value="1"/>
</dbReference>
<dbReference type="PANTHER" id="PTHR21071:SF4">
    <property type="entry name" value="UDP-N-ACETYLENOLPYRUVOYLGLUCOSAMINE REDUCTASE"/>
    <property type="match status" value="1"/>
</dbReference>
<dbReference type="InterPro" id="IPR036635">
    <property type="entry name" value="MurB_C_sf"/>
</dbReference>
<evidence type="ECO:0000259" key="21">
    <source>
        <dbReference type="PROSITE" id="PS51387"/>
    </source>
</evidence>
<feature type="active site" evidence="20">
    <location>
        <position position="338"/>
    </location>
</feature>
<dbReference type="GO" id="GO:0071949">
    <property type="term" value="F:FAD binding"/>
    <property type="evidence" value="ECO:0007669"/>
    <property type="project" value="InterPro"/>
</dbReference>
<evidence type="ECO:0000256" key="5">
    <source>
        <dbReference type="ARBA" id="ARBA00010485"/>
    </source>
</evidence>
<comment type="similarity">
    <text evidence="5 20">Belongs to the MurB family.</text>
</comment>
<proteinExistence type="inferred from homology"/>
<dbReference type="KEGG" id="htr:EPV75_07130"/>
<evidence type="ECO:0000256" key="11">
    <source>
        <dbReference type="ARBA" id="ARBA00022827"/>
    </source>
</evidence>
<dbReference type="GO" id="GO:0008360">
    <property type="term" value="P:regulation of cell shape"/>
    <property type="evidence" value="ECO:0007669"/>
    <property type="project" value="UniProtKB-KW"/>
</dbReference>
<keyword evidence="12 20" id="KW-0521">NADP</keyword>
<dbReference type="SUPFAM" id="SSF56176">
    <property type="entry name" value="FAD-binding/transporter-associated domain-like"/>
    <property type="match status" value="1"/>
</dbReference>
<dbReference type="InterPro" id="IPR016166">
    <property type="entry name" value="FAD-bd_PCMH"/>
</dbReference>
<keyword evidence="11 20" id="KW-0274">FAD</keyword>
<evidence type="ECO:0000256" key="6">
    <source>
        <dbReference type="ARBA" id="ARBA00012518"/>
    </source>
</evidence>
<organism evidence="22 23">
    <name type="scientific">Hydrogenovibrio thermophilus</name>
    <dbReference type="NCBI Taxonomy" id="265883"/>
    <lineage>
        <taxon>Bacteria</taxon>
        <taxon>Pseudomonadati</taxon>
        <taxon>Pseudomonadota</taxon>
        <taxon>Gammaproteobacteria</taxon>
        <taxon>Thiotrichales</taxon>
        <taxon>Piscirickettsiaceae</taxon>
        <taxon>Hydrogenovibrio</taxon>
    </lineage>
</organism>
<feature type="active site" description="Proton donor" evidence="20">
    <location>
        <position position="242"/>
    </location>
</feature>
<dbReference type="UniPathway" id="UPA00219"/>
<comment type="function">
    <text evidence="2 20">Cell wall formation.</text>
</comment>
<dbReference type="GO" id="GO:0005829">
    <property type="term" value="C:cytosol"/>
    <property type="evidence" value="ECO:0007669"/>
    <property type="project" value="TreeGrafter"/>
</dbReference>
<evidence type="ECO:0000256" key="20">
    <source>
        <dbReference type="HAMAP-Rule" id="MF_00037"/>
    </source>
</evidence>
<keyword evidence="13 20" id="KW-0133">Cell shape</keyword>
<feature type="active site" evidence="20">
    <location>
        <position position="164"/>
    </location>
</feature>
<evidence type="ECO:0000256" key="16">
    <source>
        <dbReference type="ARBA" id="ARBA00023306"/>
    </source>
</evidence>
<dbReference type="GO" id="GO:0008762">
    <property type="term" value="F:UDP-N-acetylmuramate dehydrogenase activity"/>
    <property type="evidence" value="ECO:0007669"/>
    <property type="project" value="UniProtKB-UniRule"/>
</dbReference>
<evidence type="ECO:0000256" key="12">
    <source>
        <dbReference type="ARBA" id="ARBA00022857"/>
    </source>
</evidence>
<evidence type="ECO:0000256" key="18">
    <source>
        <dbReference type="ARBA" id="ARBA00031026"/>
    </source>
</evidence>
<dbReference type="NCBIfam" id="NF000755">
    <property type="entry name" value="PRK00046.1"/>
    <property type="match status" value="1"/>
</dbReference>
<evidence type="ECO:0000313" key="22">
    <source>
        <dbReference type="EMBL" id="QAB15451.1"/>
    </source>
</evidence>
<keyword evidence="8 20" id="KW-0963">Cytoplasm</keyword>
<gene>
    <name evidence="20" type="primary">murB</name>
    <name evidence="22" type="ORF">EPV75_07130</name>
</gene>
<dbReference type="Gene3D" id="3.30.465.10">
    <property type="match status" value="1"/>
</dbReference>
<dbReference type="AlphaFoldDB" id="A0A410H3G6"/>
<dbReference type="RefSeq" id="WP_029938203.1">
    <property type="nucleotide sequence ID" value="NZ_CP035033.1"/>
</dbReference>
<dbReference type="InterPro" id="IPR016169">
    <property type="entry name" value="FAD-bd_PCMH_sub2"/>
</dbReference>
<keyword evidence="23" id="KW-1185">Reference proteome</keyword>
<keyword evidence="10 20" id="KW-0285">Flavoprotein</keyword>
<sequence>MHIHANYSLKNRNTFKIDIKTQYFVEISKQSDIPILRSDMKLSAIPWVIMGGGSNILFTQDLEKVIVTCQYDKIRVMKEDEDSIWLSVGAGMPWHDFVKYTVEHGYWGLENLALIPGTVGAAPVQNIGAYGAEARDTITRVQTLNLFTGERREFRNSDCRFGYRTSIFKEEHENRLLVHRVTFRLKKLESGQPNLVYEPLKEAILSHYPGKEGLTPQDIFDAVVTIRQQKIPDPRIYGNAGSFFKNPLITEEYYNELTATHGDIPHHKTITNEYKIPAAWLIEQSGWKGRKLRNAAVSEKHALVLVNLGDARGCDIVRLAECIQEDIDHKFGIHLEKEVIVMK</sequence>
<dbReference type="InterPro" id="IPR016167">
    <property type="entry name" value="FAD-bd_PCMH_sub1"/>
</dbReference>
<evidence type="ECO:0000256" key="2">
    <source>
        <dbReference type="ARBA" id="ARBA00003921"/>
    </source>
</evidence>
<keyword evidence="15 20" id="KW-0560">Oxidoreductase</keyword>
<dbReference type="PROSITE" id="PS51387">
    <property type="entry name" value="FAD_PCMH"/>
    <property type="match status" value="1"/>
</dbReference>
<comment type="subcellular location">
    <subcellularLocation>
        <location evidence="3 20">Cytoplasm</location>
    </subcellularLocation>
</comment>
<feature type="domain" description="FAD-binding PCMH-type" evidence="21">
    <location>
        <begin position="17"/>
        <end position="188"/>
    </location>
</feature>
<evidence type="ECO:0000256" key="14">
    <source>
        <dbReference type="ARBA" id="ARBA00022984"/>
    </source>
</evidence>
<reference evidence="22 23" key="1">
    <citation type="journal article" date="2018" name="Environ. Microbiol.">
        <title>Genomes of ubiquitous marine and hypersaline Hydrogenovibrio, Thiomicrorhabdus and Thiomicrospira spp. encode a diversity of mechanisms to sustain chemolithoautotrophy in heterogeneous environments.</title>
        <authorList>
            <person name="Scott K.M."/>
            <person name="Williams J."/>
            <person name="Porter C.M.B."/>
            <person name="Russel S."/>
            <person name="Harmer T.L."/>
            <person name="Paul J.H."/>
            <person name="Antonen K.M."/>
            <person name="Bridges M.K."/>
            <person name="Camper G.J."/>
            <person name="Campla C.K."/>
            <person name="Casella L.G."/>
            <person name="Chase E."/>
            <person name="Conrad J.W."/>
            <person name="Cruz M.C."/>
            <person name="Dunlap D.S."/>
            <person name="Duran L."/>
            <person name="Fahsbender E.M."/>
            <person name="Goldsmith D.B."/>
            <person name="Keeley R.F."/>
            <person name="Kondoff M.R."/>
            <person name="Kussy B.I."/>
            <person name="Lane M.K."/>
            <person name="Lawler S."/>
            <person name="Leigh B.A."/>
            <person name="Lewis C."/>
            <person name="Lostal L.M."/>
            <person name="Marking D."/>
            <person name="Mancera P.A."/>
            <person name="McClenthan E.C."/>
            <person name="McIntyre E.A."/>
            <person name="Mine J.A."/>
            <person name="Modi S."/>
            <person name="Moore B.D."/>
            <person name="Morgan W.A."/>
            <person name="Nelson K.M."/>
            <person name="Nguyen K.N."/>
            <person name="Ogburn N."/>
            <person name="Parrino D.G."/>
            <person name="Pedapudi A.D."/>
            <person name="Pelham R.P."/>
            <person name="Preece A.M."/>
            <person name="Rampersad E.A."/>
            <person name="Richardson J.C."/>
            <person name="Rodgers C.M."/>
            <person name="Schaffer B.L."/>
            <person name="Sheridan N.E."/>
            <person name="Solone M.R."/>
            <person name="Staley Z.R."/>
            <person name="Tabuchi M."/>
            <person name="Waide R.J."/>
            <person name="Wanjugi P.W."/>
            <person name="Young S."/>
            <person name="Clum A."/>
            <person name="Daum C."/>
            <person name="Huntemann M."/>
            <person name="Ivanova N."/>
            <person name="Kyrpides N."/>
            <person name="Mikhailova N."/>
            <person name="Palaniappan K."/>
            <person name="Pillay M."/>
            <person name="Reddy T.B.K."/>
            <person name="Shapiro N."/>
            <person name="Stamatis D."/>
            <person name="Varghese N."/>
            <person name="Woyke T."/>
            <person name="Boden R."/>
            <person name="Freyermuth S.K."/>
            <person name="Kerfeld C.A."/>
        </authorList>
    </citation>
    <scope>NUCLEOTIDE SEQUENCE [LARGE SCALE GENOMIC DNA]</scope>
    <source>
        <strain evidence="22 23">JR-2</strain>
    </source>
</reference>
<evidence type="ECO:0000313" key="23">
    <source>
        <dbReference type="Proteomes" id="UP000285478"/>
    </source>
</evidence>
<dbReference type="NCBIfam" id="TIGR00179">
    <property type="entry name" value="murB"/>
    <property type="match status" value="1"/>
</dbReference>
<keyword evidence="16 20" id="KW-0131">Cell cycle</keyword>
<dbReference type="EC" id="1.3.1.98" evidence="6 20"/>
<evidence type="ECO:0000256" key="9">
    <source>
        <dbReference type="ARBA" id="ARBA00022618"/>
    </source>
</evidence>
<comment type="pathway">
    <text evidence="4 20">Cell wall biogenesis; peptidoglycan biosynthesis.</text>
</comment>
<name>A0A410H3G6_9GAMM</name>
<dbReference type="InterPro" id="IPR036318">
    <property type="entry name" value="FAD-bd_PCMH-like_sf"/>
</dbReference>
<keyword evidence="14 20" id="KW-0573">Peptidoglycan synthesis</keyword>
<dbReference type="PANTHER" id="PTHR21071">
    <property type="entry name" value="UDP-N-ACETYLENOLPYRUVOYLGLUCOSAMINE REDUCTASE"/>
    <property type="match status" value="1"/>
</dbReference>
<keyword evidence="9 20" id="KW-0132">Cell division</keyword>
<evidence type="ECO:0000256" key="1">
    <source>
        <dbReference type="ARBA" id="ARBA00001974"/>
    </source>
</evidence>
<dbReference type="GO" id="GO:0051301">
    <property type="term" value="P:cell division"/>
    <property type="evidence" value="ECO:0007669"/>
    <property type="project" value="UniProtKB-KW"/>
</dbReference>
<comment type="catalytic activity">
    <reaction evidence="19 20">
        <text>UDP-N-acetyl-alpha-D-muramate + NADP(+) = UDP-N-acetyl-3-O-(1-carboxyvinyl)-alpha-D-glucosamine + NADPH + H(+)</text>
        <dbReference type="Rhea" id="RHEA:12248"/>
        <dbReference type="ChEBI" id="CHEBI:15378"/>
        <dbReference type="ChEBI" id="CHEBI:57783"/>
        <dbReference type="ChEBI" id="CHEBI:58349"/>
        <dbReference type="ChEBI" id="CHEBI:68483"/>
        <dbReference type="ChEBI" id="CHEBI:70757"/>
        <dbReference type="EC" id="1.3.1.98"/>
    </reaction>
</comment>
<evidence type="ECO:0000256" key="8">
    <source>
        <dbReference type="ARBA" id="ARBA00022490"/>
    </source>
</evidence>
<accession>A0A410H3G6</accession>
<evidence type="ECO:0000256" key="17">
    <source>
        <dbReference type="ARBA" id="ARBA00023316"/>
    </source>
</evidence>
<evidence type="ECO:0000256" key="15">
    <source>
        <dbReference type="ARBA" id="ARBA00023002"/>
    </source>
</evidence>
<dbReference type="InterPro" id="IPR003170">
    <property type="entry name" value="MurB"/>
</dbReference>
<evidence type="ECO:0000256" key="13">
    <source>
        <dbReference type="ARBA" id="ARBA00022960"/>
    </source>
</evidence>
<dbReference type="GO" id="GO:0009252">
    <property type="term" value="P:peptidoglycan biosynthetic process"/>
    <property type="evidence" value="ECO:0007669"/>
    <property type="project" value="UniProtKB-UniRule"/>
</dbReference>
<comment type="cofactor">
    <cofactor evidence="1 20">
        <name>FAD</name>
        <dbReference type="ChEBI" id="CHEBI:57692"/>
    </cofactor>
</comment>
<evidence type="ECO:0000256" key="7">
    <source>
        <dbReference type="ARBA" id="ARBA00015188"/>
    </source>
</evidence>